<evidence type="ECO:0000256" key="3">
    <source>
        <dbReference type="ARBA" id="ARBA00022692"/>
    </source>
</evidence>
<dbReference type="GO" id="GO:0016020">
    <property type="term" value="C:membrane"/>
    <property type="evidence" value="ECO:0007669"/>
    <property type="project" value="UniProtKB-SubCell"/>
</dbReference>
<feature type="transmembrane region" description="Helical" evidence="6">
    <location>
        <begin position="117"/>
        <end position="133"/>
    </location>
</feature>
<feature type="transmembrane region" description="Helical" evidence="6">
    <location>
        <begin position="346"/>
        <end position="366"/>
    </location>
</feature>
<dbReference type="InterPro" id="IPR036259">
    <property type="entry name" value="MFS_trans_sf"/>
</dbReference>
<feature type="transmembrane region" description="Helical" evidence="6">
    <location>
        <begin position="378"/>
        <end position="400"/>
    </location>
</feature>
<feature type="transmembrane region" description="Helical" evidence="6">
    <location>
        <begin position="82"/>
        <end position="105"/>
    </location>
</feature>
<gene>
    <name evidence="7" type="ORF">A1O9_12849</name>
</gene>
<feature type="transmembrane region" description="Helical" evidence="6">
    <location>
        <begin position="221"/>
        <end position="242"/>
    </location>
</feature>
<dbReference type="OrthoDB" id="3639251at2759"/>
<accession>A0A072NU03</accession>
<evidence type="ECO:0000313" key="8">
    <source>
        <dbReference type="Proteomes" id="UP000027920"/>
    </source>
</evidence>
<dbReference type="GO" id="GO:0022857">
    <property type="term" value="F:transmembrane transporter activity"/>
    <property type="evidence" value="ECO:0007669"/>
    <property type="project" value="InterPro"/>
</dbReference>
<dbReference type="Pfam" id="PF07690">
    <property type="entry name" value="MFS_1"/>
    <property type="match status" value="1"/>
</dbReference>
<organism evidence="7 8">
    <name type="scientific">Exophiala aquamarina CBS 119918</name>
    <dbReference type="NCBI Taxonomy" id="1182545"/>
    <lineage>
        <taxon>Eukaryota</taxon>
        <taxon>Fungi</taxon>
        <taxon>Dikarya</taxon>
        <taxon>Ascomycota</taxon>
        <taxon>Pezizomycotina</taxon>
        <taxon>Eurotiomycetes</taxon>
        <taxon>Chaetothyriomycetidae</taxon>
        <taxon>Chaetothyriales</taxon>
        <taxon>Herpotrichiellaceae</taxon>
        <taxon>Exophiala</taxon>
    </lineage>
</organism>
<dbReference type="InterPro" id="IPR011701">
    <property type="entry name" value="MFS"/>
</dbReference>
<dbReference type="SUPFAM" id="SSF103473">
    <property type="entry name" value="MFS general substrate transporter"/>
    <property type="match status" value="1"/>
</dbReference>
<comment type="caution">
    <text evidence="7">The sequence shown here is derived from an EMBL/GenBank/DDBJ whole genome shotgun (WGS) entry which is preliminary data.</text>
</comment>
<dbReference type="EMBL" id="AMGV01000028">
    <property type="protein sequence ID" value="KEF51126.1"/>
    <property type="molecule type" value="Genomic_DNA"/>
</dbReference>
<feature type="transmembrane region" description="Helical" evidence="6">
    <location>
        <begin position="286"/>
        <end position="306"/>
    </location>
</feature>
<evidence type="ECO:0008006" key="9">
    <source>
        <dbReference type="Google" id="ProtNLM"/>
    </source>
</evidence>
<dbReference type="AlphaFoldDB" id="A0A072NU03"/>
<evidence type="ECO:0000256" key="2">
    <source>
        <dbReference type="ARBA" id="ARBA00022448"/>
    </source>
</evidence>
<evidence type="ECO:0000256" key="1">
    <source>
        <dbReference type="ARBA" id="ARBA00004141"/>
    </source>
</evidence>
<keyword evidence="4 6" id="KW-1133">Transmembrane helix</keyword>
<dbReference type="GeneID" id="25287743"/>
<proteinExistence type="predicted"/>
<dbReference type="RefSeq" id="XP_013253716.1">
    <property type="nucleotide sequence ID" value="XM_013398262.1"/>
</dbReference>
<feature type="transmembrane region" description="Helical" evidence="6">
    <location>
        <begin position="312"/>
        <end position="334"/>
    </location>
</feature>
<keyword evidence="8" id="KW-1185">Reference proteome</keyword>
<evidence type="ECO:0000256" key="5">
    <source>
        <dbReference type="ARBA" id="ARBA00023136"/>
    </source>
</evidence>
<dbReference type="VEuPathDB" id="FungiDB:A1O9_12849"/>
<comment type="subcellular location">
    <subcellularLocation>
        <location evidence="1">Membrane</location>
        <topology evidence="1">Multi-pass membrane protein</topology>
    </subcellularLocation>
</comment>
<dbReference type="PANTHER" id="PTHR43791">
    <property type="entry name" value="PERMEASE-RELATED"/>
    <property type="match status" value="1"/>
</dbReference>
<evidence type="ECO:0000256" key="4">
    <source>
        <dbReference type="ARBA" id="ARBA00022989"/>
    </source>
</evidence>
<evidence type="ECO:0000313" key="7">
    <source>
        <dbReference type="EMBL" id="KEF51126.1"/>
    </source>
</evidence>
<keyword evidence="5 6" id="KW-0472">Membrane</keyword>
<feature type="transmembrane region" description="Helical" evidence="6">
    <location>
        <begin position="44"/>
        <end position="62"/>
    </location>
</feature>
<sequence length="424" mass="47028">MDKSEQAEVALSNKVEDPVKPITTEELDDDPVFSKNEQSDIKRLIDRSLIVITGLMYMIAILDRANLGNAAIAGMSEDLGLGSAIVIDAIKQSLIALVLFITYVLFQPPATLLVRKFGPRFFLPTICLCWGIVTDGVGGYAGWRWIFIIEGLCTCVVSALGAVFMVPFPDQLLEKEKFWPTFLKKEEIEFVVRCINKDRNDAFADVWSWKKWASSGLDPKVWSFALIFIFTNSQGYAVAYFLPIILRQTLGFSLLKAQCLSAPPYVFTAVMTLIVPWIGDHYHIRGPLLAANAVMGLIALPIIGWAKGPAVRYFGTFLVAASGNVATPLGMAYQANNIRGHWKRKFCSATLVGSGAGIGAITGTLIFRSQDAPEYRPRLYGCITCNLLVILFVSINTMYFRHQNRLADKHGEVLEGETSFRYTI</sequence>
<dbReference type="Proteomes" id="UP000027920">
    <property type="component" value="Unassembled WGS sequence"/>
</dbReference>
<protein>
    <recommendedName>
        <fullName evidence="9">Major facilitator superfamily (MFS) profile domain-containing protein</fullName>
    </recommendedName>
</protein>
<keyword evidence="3 6" id="KW-0812">Transmembrane</keyword>
<dbReference type="HOGENOM" id="CLU_001265_0_1_1"/>
<evidence type="ECO:0000256" key="6">
    <source>
        <dbReference type="SAM" id="Phobius"/>
    </source>
</evidence>
<reference evidence="7 8" key="1">
    <citation type="submission" date="2013-03" db="EMBL/GenBank/DDBJ databases">
        <title>The Genome Sequence of Exophiala aquamarina CBS 119918.</title>
        <authorList>
            <consortium name="The Broad Institute Genomics Platform"/>
            <person name="Cuomo C."/>
            <person name="de Hoog S."/>
            <person name="Gorbushina A."/>
            <person name="Walker B."/>
            <person name="Young S.K."/>
            <person name="Zeng Q."/>
            <person name="Gargeya S."/>
            <person name="Fitzgerald M."/>
            <person name="Haas B."/>
            <person name="Abouelleil A."/>
            <person name="Allen A.W."/>
            <person name="Alvarado L."/>
            <person name="Arachchi H.M."/>
            <person name="Berlin A.M."/>
            <person name="Chapman S.B."/>
            <person name="Gainer-Dewar J."/>
            <person name="Goldberg J."/>
            <person name="Griggs A."/>
            <person name="Gujja S."/>
            <person name="Hansen M."/>
            <person name="Howarth C."/>
            <person name="Imamovic A."/>
            <person name="Ireland A."/>
            <person name="Larimer J."/>
            <person name="McCowan C."/>
            <person name="Murphy C."/>
            <person name="Pearson M."/>
            <person name="Poon T.W."/>
            <person name="Priest M."/>
            <person name="Roberts A."/>
            <person name="Saif S."/>
            <person name="Shea T."/>
            <person name="Sisk P."/>
            <person name="Sykes S."/>
            <person name="Wortman J."/>
            <person name="Nusbaum C."/>
            <person name="Birren B."/>
        </authorList>
    </citation>
    <scope>NUCLEOTIDE SEQUENCE [LARGE SCALE GENOMIC DNA]</scope>
    <source>
        <strain evidence="7 8">CBS 119918</strain>
    </source>
</reference>
<feature type="transmembrane region" description="Helical" evidence="6">
    <location>
        <begin position="262"/>
        <end position="279"/>
    </location>
</feature>
<dbReference type="PANTHER" id="PTHR43791:SF47">
    <property type="entry name" value="MAJOR FACILITATOR SUPERFAMILY (MFS) PROFILE DOMAIN-CONTAINING PROTEIN-RELATED"/>
    <property type="match status" value="1"/>
</dbReference>
<keyword evidence="2" id="KW-0813">Transport</keyword>
<name>A0A072NU03_9EURO</name>
<feature type="transmembrane region" description="Helical" evidence="6">
    <location>
        <begin position="145"/>
        <end position="168"/>
    </location>
</feature>
<dbReference type="Gene3D" id="1.20.1250.20">
    <property type="entry name" value="MFS general substrate transporter like domains"/>
    <property type="match status" value="2"/>
</dbReference>